<proteinExistence type="predicted"/>
<dbReference type="Proteomes" id="UP001319080">
    <property type="component" value="Unassembled WGS sequence"/>
</dbReference>
<keyword evidence="2" id="KW-1185">Reference proteome</keyword>
<dbReference type="AlphaFoldDB" id="A0AAP2E3H8"/>
<sequence length="170" mass="19778">MDSNKIEALLQKYWEAETSQEEEQQLREWFRTHEAPEPWKETAAMFRYFDETKKKSLDDALFNATVVSNLPTARAGRVRKLVYNTLRIAAGVSVLCLATWFVHKEMQESTDPEIVDTYSDPKLAFEETKKALLLISQSFGKAEKQARKINMFNEAQEEIKKEKPSQEQKL</sequence>
<gene>
    <name evidence="1" type="ORF">KK062_21760</name>
</gene>
<protein>
    <submittedName>
        <fullName evidence="1">Uncharacterized protein</fullName>
    </submittedName>
</protein>
<name>A0AAP2E3H8_9BACT</name>
<dbReference type="EMBL" id="JAHESE010000027">
    <property type="protein sequence ID" value="MBT1710884.1"/>
    <property type="molecule type" value="Genomic_DNA"/>
</dbReference>
<reference evidence="1 2" key="1">
    <citation type="submission" date="2021-05" db="EMBL/GenBank/DDBJ databases">
        <title>A Polyphasic approach of four new species of the genus Ohtaekwangia: Ohtaekwangia histidinii sp. nov., Ohtaekwangia cretensis sp. nov., Ohtaekwangia indiensis sp. nov., Ohtaekwangia reichenbachii sp. nov. from diverse environment.</title>
        <authorList>
            <person name="Octaviana S."/>
        </authorList>
    </citation>
    <scope>NUCLEOTIDE SEQUENCE [LARGE SCALE GENOMIC DNA]</scope>
    <source>
        <strain evidence="1 2">PWU5</strain>
    </source>
</reference>
<accession>A0AAP2E3H8</accession>
<evidence type="ECO:0000313" key="1">
    <source>
        <dbReference type="EMBL" id="MBT1710884.1"/>
    </source>
</evidence>
<comment type="caution">
    <text evidence="1">The sequence shown here is derived from an EMBL/GenBank/DDBJ whole genome shotgun (WGS) entry which is preliminary data.</text>
</comment>
<dbReference type="RefSeq" id="WP_254086459.1">
    <property type="nucleotide sequence ID" value="NZ_JAHESE010000027.1"/>
</dbReference>
<organism evidence="1 2">
    <name type="scientific">Dawidia cretensis</name>
    <dbReference type="NCBI Taxonomy" id="2782350"/>
    <lineage>
        <taxon>Bacteria</taxon>
        <taxon>Pseudomonadati</taxon>
        <taxon>Bacteroidota</taxon>
        <taxon>Cytophagia</taxon>
        <taxon>Cytophagales</taxon>
        <taxon>Chryseotaleaceae</taxon>
        <taxon>Dawidia</taxon>
    </lineage>
</organism>
<evidence type="ECO:0000313" key="2">
    <source>
        <dbReference type="Proteomes" id="UP001319080"/>
    </source>
</evidence>